<sequence>MNIIYQLLQRTDHARLSLVTSIDLTSTSLFAFNSDQKVFSNYKKRYKVLQKYALSLIFADLALTLANMNFTLLALFLHHTTMQKKQDWKYTK</sequence>
<feature type="transmembrane region" description="Helical" evidence="1">
    <location>
        <begin position="52"/>
        <end position="77"/>
    </location>
</feature>
<organism evidence="2 3">
    <name type="scientific">Pseudoalteromonas piscicida</name>
    <dbReference type="NCBI Taxonomy" id="43662"/>
    <lineage>
        <taxon>Bacteria</taxon>
        <taxon>Pseudomonadati</taxon>
        <taxon>Pseudomonadota</taxon>
        <taxon>Gammaproteobacteria</taxon>
        <taxon>Alteromonadales</taxon>
        <taxon>Pseudoalteromonadaceae</taxon>
        <taxon>Pseudoalteromonas</taxon>
    </lineage>
</organism>
<dbReference type="KEGG" id="ppis:B1L02_04360"/>
<dbReference type="EMBL" id="CP031761">
    <property type="protein sequence ID" value="AXR02949.1"/>
    <property type="molecule type" value="Genomic_DNA"/>
</dbReference>
<keyword evidence="1" id="KW-0812">Transmembrane</keyword>
<keyword evidence="1" id="KW-1133">Transmembrane helix</keyword>
<proteinExistence type="predicted"/>
<evidence type="ECO:0000313" key="2">
    <source>
        <dbReference type="EMBL" id="AXR02949.1"/>
    </source>
</evidence>
<evidence type="ECO:0000313" key="3">
    <source>
        <dbReference type="Proteomes" id="UP000258102"/>
    </source>
</evidence>
<reference evidence="2 3" key="1">
    <citation type="submission" date="2018-08" db="EMBL/GenBank/DDBJ databases">
        <title>Whole Genome Sequences of Two Pseudoalteromonas piscicida Strains, DE1-A and DE2-A, which Exhibit Strong Antibacterial Activity against Vibrio vulnificus.</title>
        <authorList>
            <person name="Richards G.P."/>
            <person name="Needleman D.S."/>
            <person name="Watson M.A."/>
            <person name="Polson S.W."/>
        </authorList>
    </citation>
    <scope>NUCLEOTIDE SEQUENCE [LARGE SCALE GENOMIC DNA]</scope>
    <source>
        <strain evidence="2 3">DE2-A</strain>
    </source>
</reference>
<keyword evidence="1" id="KW-0472">Membrane</keyword>
<evidence type="ECO:0000256" key="1">
    <source>
        <dbReference type="SAM" id="Phobius"/>
    </source>
</evidence>
<dbReference type="AlphaFoldDB" id="A0AAD0RJF6"/>
<gene>
    <name evidence="2" type="ORF">D0511_13385</name>
</gene>
<name>A0AAD0RJF6_PSEO7</name>
<dbReference type="Proteomes" id="UP000258102">
    <property type="component" value="Chromosome 1"/>
</dbReference>
<accession>A0AAD0RJF6</accession>
<protein>
    <submittedName>
        <fullName evidence="2">Uncharacterized protein</fullName>
    </submittedName>
</protein>